<evidence type="ECO:0000256" key="2">
    <source>
        <dbReference type="ARBA" id="ARBA00008420"/>
    </source>
</evidence>
<dbReference type="GO" id="GO:0005524">
    <property type="term" value="F:ATP binding"/>
    <property type="evidence" value="ECO:0007669"/>
    <property type="project" value="UniProtKB-KW"/>
</dbReference>
<dbReference type="InterPro" id="IPR006001">
    <property type="entry name" value="Therm_gnt_kin"/>
</dbReference>
<evidence type="ECO:0000313" key="11">
    <source>
        <dbReference type="Proteomes" id="UP000317573"/>
    </source>
</evidence>
<dbReference type="GO" id="GO:0005975">
    <property type="term" value="P:carbohydrate metabolic process"/>
    <property type="evidence" value="ECO:0007669"/>
    <property type="project" value="InterPro"/>
</dbReference>
<protein>
    <recommendedName>
        <fullName evidence="3 9">Gluconokinase</fullName>
        <ecNumber evidence="3 9">2.7.1.12</ecNumber>
    </recommendedName>
</protein>
<evidence type="ECO:0000256" key="6">
    <source>
        <dbReference type="ARBA" id="ARBA00022777"/>
    </source>
</evidence>
<comment type="pathway">
    <text evidence="1">Carbohydrate acid metabolism.</text>
</comment>
<gene>
    <name evidence="10" type="ORF">L618_000300001430</name>
</gene>
<name>A0A562E0T5_RHORH</name>
<keyword evidence="6 9" id="KW-0418">Kinase</keyword>
<evidence type="ECO:0000256" key="8">
    <source>
        <dbReference type="ARBA" id="ARBA00048090"/>
    </source>
</evidence>
<dbReference type="RefSeq" id="WP_222430111.1">
    <property type="nucleotide sequence ID" value="NZ_VLJT01000028.1"/>
</dbReference>
<dbReference type="PANTHER" id="PTHR43442:SF3">
    <property type="entry name" value="GLUCONOKINASE-RELATED"/>
    <property type="match status" value="1"/>
</dbReference>
<evidence type="ECO:0000256" key="1">
    <source>
        <dbReference type="ARBA" id="ARBA00004761"/>
    </source>
</evidence>
<sequence length="163" mass="17496">MTVVVMGVSGCGKTTFAKQLADAIGGAFIEADDYHSDASIEKMRTGRALDDDDREPWLRAVAEAAASSVETPVVACSALKRSYRDILRAGTPAVFLHLDVPVDVVRSRVRGRGGHFFSESLVASQFETLEPLGPDEDGVTLDATRSLPDLLDTARAYLEGPSR</sequence>
<comment type="catalytic activity">
    <reaction evidence="8 9">
        <text>D-gluconate + ATP = 6-phospho-D-gluconate + ADP + H(+)</text>
        <dbReference type="Rhea" id="RHEA:19433"/>
        <dbReference type="ChEBI" id="CHEBI:15378"/>
        <dbReference type="ChEBI" id="CHEBI:18391"/>
        <dbReference type="ChEBI" id="CHEBI:30616"/>
        <dbReference type="ChEBI" id="CHEBI:58759"/>
        <dbReference type="ChEBI" id="CHEBI:456216"/>
        <dbReference type="EC" id="2.7.1.12"/>
    </reaction>
</comment>
<accession>A0A562E0T5</accession>
<keyword evidence="5 9" id="KW-0547">Nucleotide-binding</keyword>
<evidence type="ECO:0000313" key="10">
    <source>
        <dbReference type="EMBL" id="TWH15569.1"/>
    </source>
</evidence>
<keyword evidence="4 9" id="KW-0808">Transferase</keyword>
<dbReference type="EC" id="2.7.1.12" evidence="3 9"/>
<dbReference type="Gene3D" id="3.40.50.300">
    <property type="entry name" value="P-loop containing nucleotide triphosphate hydrolases"/>
    <property type="match status" value="1"/>
</dbReference>
<dbReference type="SUPFAM" id="SSF52540">
    <property type="entry name" value="P-loop containing nucleoside triphosphate hydrolases"/>
    <property type="match status" value="1"/>
</dbReference>
<dbReference type="InterPro" id="IPR027417">
    <property type="entry name" value="P-loop_NTPase"/>
</dbReference>
<reference evidence="10 11" key="1">
    <citation type="submission" date="2019-07" db="EMBL/GenBank/DDBJ databases">
        <title>Genome sequencing of lignin-degrading bacterial isolates.</title>
        <authorList>
            <person name="Gladden J."/>
        </authorList>
    </citation>
    <scope>NUCLEOTIDE SEQUENCE [LARGE SCALE GENOMIC DNA]</scope>
    <source>
        <strain evidence="10 11">J45</strain>
    </source>
</reference>
<dbReference type="PANTHER" id="PTHR43442">
    <property type="entry name" value="GLUCONOKINASE-RELATED"/>
    <property type="match status" value="1"/>
</dbReference>
<evidence type="ECO:0000256" key="5">
    <source>
        <dbReference type="ARBA" id="ARBA00022741"/>
    </source>
</evidence>
<dbReference type="NCBIfam" id="TIGR01313">
    <property type="entry name" value="therm_gnt_kin"/>
    <property type="match status" value="1"/>
</dbReference>
<evidence type="ECO:0000256" key="4">
    <source>
        <dbReference type="ARBA" id="ARBA00022679"/>
    </source>
</evidence>
<dbReference type="EMBL" id="VLJT01000028">
    <property type="protein sequence ID" value="TWH15569.1"/>
    <property type="molecule type" value="Genomic_DNA"/>
</dbReference>
<proteinExistence type="inferred from homology"/>
<comment type="caution">
    <text evidence="10">The sequence shown here is derived from an EMBL/GenBank/DDBJ whole genome shotgun (WGS) entry which is preliminary data.</text>
</comment>
<dbReference type="Pfam" id="PF13671">
    <property type="entry name" value="AAA_33"/>
    <property type="match status" value="1"/>
</dbReference>
<evidence type="ECO:0000256" key="3">
    <source>
        <dbReference type="ARBA" id="ARBA00012054"/>
    </source>
</evidence>
<dbReference type="GO" id="GO:0046316">
    <property type="term" value="F:gluconokinase activity"/>
    <property type="evidence" value="ECO:0007669"/>
    <property type="project" value="UniProtKB-EC"/>
</dbReference>
<evidence type="ECO:0000256" key="9">
    <source>
        <dbReference type="RuleBase" id="RU363066"/>
    </source>
</evidence>
<dbReference type="GO" id="GO:0005737">
    <property type="term" value="C:cytoplasm"/>
    <property type="evidence" value="ECO:0007669"/>
    <property type="project" value="TreeGrafter"/>
</dbReference>
<comment type="similarity">
    <text evidence="2 9">Belongs to the gluconokinase GntK/GntV family.</text>
</comment>
<dbReference type="AlphaFoldDB" id="A0A562E0T5"/>
<keyword evidence="7 9" id="KW-0067">ATP-binding</keyword>
<dbReference type="Proteomes" id="UP000317573">
    <property type="component" value="Unassembled WGS sequence"/>
</dbReference>
<evidence type="ECO:0000256" key="7">
    <source>
        <dbReference type="ARBA" id="ARBA00022840"/>
    </source>
</evidence>
<organism evidence="10 11">
    <name type="scientific">Rhodococcus rhodochrous J45</name>
    <dbReference type="NCBI Taxonomy" id="935266"/>
    <lineage>
        <taxon>Bacteria</taxon>
        <taxon>Bacillati</taxon>
        <taxon>Actinomycetota</taxon>
        <taxon>Actinomycetes</taxon>
        <taxon>Mycobacteriales</taxon>
        <taxon>Nocardiaceae</taxon>
        <taxon>Rhodococcus</taxon>
    </lineage>
</organism>
<dbReference type="CDD" id="cd02021">
    <property type="entry name" value="GntK"/>
    <property type="match status" value="1"/>
</dbReference>